<evidence type="ECO:0000256" key="7">
    <source>
        <dbReference type="SAM" id="SignalP"/>
    </source>
</evidence>
<keyword evidence="2" id="KW-0645">Protease</keyword>
<evidence type="ECO:0000259" key="8">
    <source>
        <dbReference type="PROSITE" id="PS51767"/>
    </source>
</evidence>
<evidence type="ECO:0000313" key="10">
    <source>
        <dbReference type="Proteomes" id="UP000541610"/>
    </source>
</evidence>
<evidence type="ECO:0000256" key="6">
    <source>
        <dbReference type="SAM" id="Phobius"/>
    </source>
</evidence>
<feature type="region of interest" description="Disordered" evidence="5">
    <location>
        <begin position="664"/>
        <end position="687"/>
    </location>
</feature>
<protein>
    <recommendedName>
        <fullName evidence="8">Peptidase A1 domain-containing protein</fullName>
    </recommendedName>
</protein>
<dbReference type="PANTHER" id="PTHR47966">
    <property type="entry name" value="BETA-SITE APP-CLEAVING ENZYME, ISOFORM A-RELATED"/>
    <property type="match status" value="1"/>
</dbReference>
<feature type="region of interest" description="Disordered" evidence="5">
    <location>
        <begin position="776"/>
        <end position="810"/>
    </location>
</feature>
<feature type="region of interest" description="Disordered" evidence="5">
    <location>
        <begin position="458"/>
        <end position="486"/>
    </location>
</feature>
<evidence type="ECO:0000313" key="9">
    <source>
        <dbReference type="EMBL" id="KAF4689960.1"/>
    </source>
</evidence>
<proteinExistence type="inferred from homology"/>
<feature type="compositionally biased region" description="Pro residues" evidence="5">
    <location>
        <begin position="664"/>
        <end position="682"/>
    </location>
</feature>
<sequence length="810" mass="86233">MLLTTVLVATTAAFDGSFGGSQVIQDNGDSFLTVLVKVGEKVIKVIPDSGSFDLYLIDQGSCSKGLGLCRLAYNSKESDTHKCPDGDVIKDVVFGSGTARCRLGFDKAELVNNDEISLKNDVKELEHPASLIFALDEGLLRIWGDGKGFQGILGMGYKAGEDVSPDEALKQLNATEGVSAVTGISTLAPPAKEPQSSSPTSSPSAFREAPGTPKALSLSASDHTGAGGPKFEDTLGNGDDKGMLWWGASIPRSRKFAINTPVIGVRHWTIGVKSVQVVDSSRKGNSVLTSFCDGKSPCAALVDSGTSLFALPVPRVKEIFRSLGDLKLDCSNVQDLPDIQIAVGDSEHPLVITPESYVMKVQAHDLPLYEALGQSLMMAGDLQQVKRTANPNVTLCLPAFMASPVSKGTVKDMPSYVQTGDHLTEMMILGIPIFREYTVMFDRQSSVIAFDRNPDESVSCSSTTPPTSLLHQGRTTRNGGRPLTIRDMPPPESLVFPSGLDSLRMMTPPSIPCYTYRECLFDTVLKSSLWFCYFFRVVVARLHLGCSAPIPTPPSVVLQIVLGTSEPPKLAHFACYYGSPHCSVTLHSAQVGANRTLHGIAHSSGPVEQAFTSIGELLLLPDGGSLMVWFLPQYIPVGTYDLYASSTDSIDGAKKFGQFMSMPTPSPMPPASTTPGPSPPTPTHSVTMPSKESLLLSALVAGAVGFGIAIVTSIIALCFYRFCFLRIRSSSEAYGPSATASPYPGLISHQEACEMSPALITLPSISASPVHSQTALLHPDLGNSPSSSDATSTMDSVSDYDEASLPPSRH</sequence>
<evidence type="ECO:0000256" key="4">
    <source>
        <dbReference type="ARBA" id="ARBA00022801"/>
    </source>
</evidence>
<dbReference type="PROSITE" id="PS00141">
    <property type="entry name" value="ASP_PROTEASE"/>
    <property type="match status" value="1"/>
</dbReference>
<gene>
    <name evidence="9" type="ORF">FOZ60_000971</name>
</gene>
<keyword evidence="3" id="KW-0064">Aspartyl protease</keyword>
<feature type="compositionally biased region" description="Low complexity" evidence="5">
    <location>
        <begin position="461"/>
        <end position="470"/>
    </location>
</feature>
<keyword evidence="6" id="KW-0472">Membrane</keyword>
<feature type="transmembrane region" description="Helical" evidence="6">
    <location>
        <begin position="694"/>
        <end position="720"/>
    </location>
</feature>
<name>A0A7J6P2H4_PEROL</name>
<dbReference type="AlphaFoldDB" id="A0A7J6P2H4"/>
<dbReference type="InterPro" id="IPR001461">
    <property type="entry name" value="Aspartic_peptidase_A1"/>
</dbReference>
<dbReference type="PROSITE" id="PS51767">
    <property type="entry name" value="PEPTIDASE_A1"/>
    <property type="match status" value="1"/>
</dbReference>
<evidence type="ECO:0000256" key="1">
    <source>
        <dbReference type="ARBA" id="ARBA00007447"/>
    </source>
</evidence>
<dbReference type="SUPFAM" id="SSF50630">
    <property type="entry name" value="Acid proteases"/>
    <property type="match status" value="1"/>
</dbReference>
<accession>A0A7J6P2H4</accession>
<dbReference type="OrthoDB" id="10251424at2759"/>
<feature type="domain" description="Peptidase A1" evidence="8">
    <location>
        <begin position="32"/>
        <end position="451"/>
    </location>
</feature>
<keyword evidence="6" id="KW-1133">Transmembrane helix</keyword>
<evidence type="ECO:0000256" key="3">
    <source>
        <dbReference type="ARBA" id="ARBA00022750"/>
    </source>
</evidence>
<comment type="caution">
    <text evidence="9">The sequence shown here is derived from an EMBL/GenBank/DDBJ whole genome shotgun (WGS) entry which is preliminary data.</text>
</comment>
<keyword evidence="4" id="KW-0378">Hydrolase</keyword>
<dbReference type="InterPro" id="IPR033121">
    <property type="entry name" value="PEPTIDASE_A1"/>
</dbReference>
<dbReference type="PANTHER" id="PTHR47966:SF51">
    <property type="entry name" value="BETA-SITE APP-CLEAVING ENZYME, ISOFORM A-RELATED"/>
    <property type="match status" value="1"/>
</dbReference>
<dbReference type="GO" id="GO:0004190">
    <property type="term" value="F:aspartic-type endopeptidase activity"/>
    <property type="evidence" value="ECO:0007669"/>
    <property type="project" value="UniProtKB-KW"/>
</dbReference>
<feature type="compositionally biased region" description="Low complexity" evidence="5">
    <location>
        <begin position="194"/>
        <end position="204"/>
    </location>
</feature>
<dbReference type="Proteomes" id="UP000541610">
    <property type="component" value="Unassembled WGS sequence"/>
</dbReference>
<feature type="signal peptide" evidence="7">
    <location>
        <begin position="1"/>
        <end position="19"/>
    </location>
</feature>
<reference evidence="9 10" key="1">
    <citation type="submission" date="2020-04" db="EMBL/GenBank/DDBJ databases">
        <title>Perkinsus olseni comparative genomics.</title>
        <authorList>
            <person name="Bogema D.R."/>
        </authorList>
    </citation>
    <scope>NUCLEOTIDE SEQUENCE [LARGE SCALE GENOMIC DNA]</scope>
    <source>
        <strain evidence="9">00978-12</strain>
    </source>
</reference>
<feature type="chain" id="PRO_5029899138" description="Peptidase A1 domain-containing protein" evidence="7">
    <location>
        <begin position="20"/>
        <end position="810"/>
    </location>
</feature>
<dbReference type="InterPro" id="IPR001969">
    <property type="entry name" value="Aspartic_peptidase_AS"/>
</dbReference>
<evidence type="ECO:0000256" key="2">
    <source>
        <dbReference type="ARBA" id="ARBA00022670"/>
    </source>
</evidence>
<dbReference type="Pfam" id="PF00026">
    <property type="entry name" value="Asp"/>
    <property type="match status" value="1"/>
</dbReference>
<dbReference type="EMBL" id="JABANP010000111">
    <property type="protein sequence ID" value="KAF4689960.1"/>
    <property type="molecule type" value="Genomic_DNA"/>
</dbReference>
<feature type="compositionally biased region" description="Polar residues" evidence="5">
    <location>
        <begin position="783"/>
        <end position="796"/>
    </location>
</feature>
<evidence type="ECO:0000256" key="5">
    <source>
        <dbReference type="SAM" id="MobiDB-lite"/>
    </source>
</evidence>
<dbReference type="Gene3D" id="2.40.70.10">
    <property type="entry name" value="Acid Proteases"/>
    <property type="match status" value="2"/>
</dbReference>
<dbReference type="InterPro" id="IPR021109">
    <property type="entry name" value="Peptidase_aspartic_dom_sf"/>
</dbReference>
<organism evidence="9 10">
    <name type="scientific">Perkinsus olseni</name>
    <name type="common">Perkinsus atlanticus</name>
    <dbReference type="NCBI Taxonomy" id="32597"/>
    <lineage>
        <taxon>Eukaryota</taxon>
        <taxon>Sar</taxon>
        <taxon>Alveolata</taxon>
        <taxon>Perkinsozoa</taxon>
        <taxon>Perkinsea</taxon>
        <taxon>Perkinsida</taxon>
        <taxon>Perkinsidae</taxon>
        <taxon>Perkinsus</taxon>
    </lineage>
</organism>
<comment type="similarity">
    <text evidence="1">Belongs to the peptidase A1 family.</text>
</comment>
<keyword evidence="7" id="KW-0732">Signal</keyword>
<dbReference type="GO" id="GO:0006508">
    <property type="term" value="P:proteolysis"/>
    <property type="evidence" value="ECO:0007669"/>
    <property type="project" value="UniProtKB-KW"/>
</dbReference>
<feature type="region of interest" description="Disordered" evidence="5">
    <location>
        <begin position="187"/>
        <end position="235"/>
    </location>
</feature>
<keyword evidence="6" id="KW-0812">Transmembrane</keyword>